<proteinExistence type="predicted"/>
<dbReference type="AlphaFoldDB" id="A0A0W0ZTK7"/>
<gene>
    <name evidence="2" type="primary">rfbG</name>
    <name evidence="2" type="ORF">Ltuc_0096</name>
</gene>
<dbReference type="Proteomes" id="UP000054693">
    <property type="component" value="Unassembled WGS sequence"/>
</dbReference>
<protein>
    <submittedName>
        <fullName evidence="2">CDP-glucose 4,6-dehydratase</fullName>
    </submittedName>
</protein>
<dbReference type="CDD" id="cd05252">
    <property type="entry name" value="CDP_GD_SDR_e"/>
    <property type="match status" value="1"/>
</dbReference>
<dbReference type="Gene3D" id="3.40.50.720">
    <property type="entry name" value="NAD(P)-binding Rossmann-like Domain"/>
    <property type="match status" value="1"/>
</dbReference>
<dbReference type="RefSeq" id="WP_058519410.1">
    <property type="nucleotide sequence ID" value="NZ_CAAAIP010000005.1"/>
</dbReference>
<keyword evidence="3" id="KW-1185">Reference proteome</keyword>
<name>A0A0W0ZTK7_9GAMM</name>
<dbReference type="OrthoDB" id="9779041at2"/>
<dbReference type="PATRIC" id="fig|40335.7.peg.99"/>
<dbReference type="SUPFAM" id="SSF51735">
    <property type="entry name" value="NAD(P)-binding Rossmann-fold domains"/>
    <property type="match status" value="1"/>
</dbReference>
<accession>A0A0W0ZTK7</accession>
<dbReference type="NCBIfam" id="TIGR02622">
    <property type="entry name" value="CDP_4_6_dhtase"/>
    <property type="match status" value="1"/>
</dbReference>
<feature type="domain" description="NAD(P)-binding" evidence="1">
    <location>
        <begin position="12"/>
        <end position="324"/>
    </location>
</feature>
<evidence type="ECO:0000313" key="3">
    <source>
        <dbReference type="Proteomes" id="UP000054693"/>
    </source>
</evidence>
<comment type="caution">
    <text evidence="2">The sequence shown here is derived from an EMBL/GenBank/DDBJ whole genome shotgun (WGS) entry which is preliminary data.</text>
</comment>
<sequence length="356" mass="40831">MDCSFWRNKKVLITGHTGFKGSWLTLLLQKLGAKIVGFSLVPPTQPNLFTLANIKEKVISLTGDVCDFNALSEAFLTHQPEIVFHMAAQPLVRYSYERPVETYSTNVMGTVNLLEIARRVNVTKAIVNVTSDKCYANKEYQRGYHEKDELGGHDPYSNSKACAELITSAFRNSFYNNSNNICGLASARAGNVIGGGDWAADRLVPDIARSILTRSTLRIRYPHALRPWQHVLEPLYGYLQLAQFLFLHPNDYAQAWNFGPDENEVKSVDWIIQEIQLIWGERLNVQYERTPKLHETSLLKLDSSKAKISLNWKPIWNLETALRHTVDWYRAYQENKDMYIKTKNQINQYISDRLSL</sequence>
<dbReference type="PANTHER" id="PTHR43000">
    <property type="entry name" value="DTDP-D-GLUCOSE 4,6-DEHYDRATASE-RELATED"/>
    <property type="match status" value="1"/>
</dbReference>
<dbReference type="InterPro" id="IPR016040">
    <property type="entry name" value="NAD(P)-bd_dom"/>
</dbReference>
<dbReference type="InterPro" id="IPR013445">
    <property type="entry name" value="CDP_4_6_deHydtase"/>
</dbReference>
<evidence type="ECO:0000259" key="1">
    <source>
        <dbReference type="Pfam" id="PF16363"/>
    </source>
</evidence>
<reference evidence="2 3" key="1">
    <citation type="submission" date="2015-11" db="EMBL/GenBank/DDBJ databases">
        <title>Genomic analysis of 38 Legionella species identifies large and diverse effector repertoires.</title>
        <authorList>
            <person name="Burstein D."/>
            <person name="Amaro F."/>
            <person name="Zusman T."/>
            <person name="Lifshitz Z."/>
            <person name="Cohen O."/>
            <person name="Gilbert J.A."/>
            <person name="Pupko T."/>
            <person name="Shuman H.A."/>
            <person name="Segal G."/>
        </authorList>
    </citation>
    <scope>NUCLEOTIDE SEQUENCE [LARGE SCALE GENOMIC DNA]</scope>
    <source>
        <strain evidence="2 3">ATCC 49180</strain>
    </source>
</reference>
<dbReference type="Gene3D" id="3.90.25.10">
    <property type="entry name" value="UDP-galactose 4-epimerase, domain 1"/>
    <property type="match status" value="1"/>
</dbReference>
<dbReference type="EMBL" id="LNZA01000001">
    <property type="protein sequence ID" value="KTD72249.1"/>
    <property type="molecule type" value="Genomic_DNA"/>
</dbReference>
<dbReference type="InterPro" id="IPR036291">
    <property type="entry name" value="NAD(P)-bd_dom_sf"/>
</dbReference>
<organism evidence="2 3">
    <name type="scientific">Legionella tucsonensis</name>
    <dbReference type="NCBI Taxonomy" id="40335"/>
    <lineage>
        <taxon>Bacteria</taxon>
        <taxon>Pseudomonadati</taxon>
        <taxon>Pseudomonadota</taxon>
        <taxon>Gammaproteobacteria</taxon>
        <taxon>Legionellales</taxon>
        <taxon>Legionellaceae</taxon>
        <taxon>Legionella</taxon>
    </lineage>
</organism>
<dbReference type="STRING" id="40335.Ltuc_0096"/>
<evidence type="ECO:0000313" key="2">
    <source>
        <dbReference type="EMBL" id="KTD72249.1"/>
    </source>
</evidence>
<dbReference type="Pfam" id="PF16363">
    <property type="entry name" value="GDP_Man_Dehyd"/>
    <property type="match status" value="1"/>
</dbReference>